<evidence type="ECO:0000256" key="5">
    <source>
        <dbReference type="ARBA" id="ARBA00022692"/>
    </source>
</evidence>
<evidence type="ECO:0000256" key="8">
    <source>
        <dbReference type="ARBA" id="ARBA00022833"/>
    </source>
</evidence>
<evidence type="ECO:0000256" key="10">
    <source>
        <dbReference type="ARBA" id="ARBA00023049"/>
    </source>
</evidence>
<dbReference type="InterPro" id="IPR008915">
    <property type="entry name" value="Peptidase_M50"/>
</dbReference>
<dbReference type="Pfam" id="PF02163">
    <property type="entry name" value="Peptidase_M50"/>
    <property type="match status" value="1"/>
</dbReference>
<name>A0A0K1JJX3_9MICO</name>
<dbReference type="GO" id="GO:0008237">
    <property type="term" value="F:metallopeptidase activity"/>
    <property type="evidence" value="ECO:0007669"/>
    <property type="project" value="UniProtKB-KW"/>
</dbReference>
<dbReference type="GO" id="GO:0016020">
    <property type="term" value="C:membrane"/>
    <property type="evidence" value="ECO:0007669"/>
    <property type="project" value="UniProtKB-SubCell"/>
</dbReference>
<keyword evidence="8" id="KW-0862">Zinc</keyword>
<dbReference type="GO" id="GO:0046872">
    <property type="term" value="F:metal ion binding"/>
    <property type="evidence" value="ECO:0007669"/>
    <property type="project" value="UniProtKB-KW"/>
</dbReference>
<dbReference type="PANTHER" id="PTHR39188:SF3">
    <property type="entry name" value="STAGE IV SPORULATION PROTEIN FB"/>
    <property type="match status" value="1"/>
</dbReference>
<reference evidence="14 15" key="1">
    <citation type="submission" date="2015-03" db="EMBL/GenBank/DDBJ databases">
        <title>Luteipulveratus halotolerans sp. nov., a novel actinobacterium (Dermacoccaceae) from Sarawak, Malaysia.</title>
        <authorList>
            <person name="Juboi H."/>
            <person name="Basik A."/>
            <person name="Shamsul S.S."/>
            <person name="Arnold P."/>
            <person name="Schmitt E.K."/>
            <person name="Sanglier J.-J."/>
            <person name="Yeo T."/>
        </authorList>
    </citation>
    <scope>NUCLEOTIDE SEQUENCE [LARGE SCALE GENOMIC DNA]</scope>
    <source>
        <strain evidence="14 15">MN07-A0370</strain>
    </source>
</reference>
<dbReference type="PANTHER" id="PTHR39188">
    <property type="entry name" value="MEMBRANE-ASSOCIATED ZINC METALLOPROTEASE M50B"/>
    <property type="match status" value="1"/>
</dbReference>
<evidence type="ECO:0000256" key="6">
    <source>
        <dbReference type="ARBA" id="ARBA00022723"/>
    </source>
</evidence>
<keyword evidence="10" id="KW-0482">Metalloprotease</keyword>
<dbReference type="AlphaFoldDB" id="A0A0K1JJX3"/>
<evidence type="ECO:0000256" key="12">
    <source>
        <dbReference type="SAM" id="Phobius"/>
    </source>
</evidence>
<feature type="transmembrane region" description="Helical" evidence="12">
    <location>
        <begin position="219"/>
        <end position="236"/>
    </location>
</feature>
<dbReference type="OrthoDB" id="9781963at2"/>
<dbReference type="CDD" id="cd06164">
    <property type="entry name" value="S2P-M50_SpoIVFB_CBS"/>
    <property type="match status" value="1"/>
</dbReference>
<feature type="transmembrane region" description="Helical" evidence="12">
    <location>
        <begin position="185"/>
        <end position="207"/>
    </location>
</feature>
<keyword evidence="7" id="KW-0378">Hydrolase</keyword>
<evidence type="ECO:0000256" key="9">
    <source>
        <dbReference type="ARBA" id="ARBA00022989"/>
    </source>
</evidence>
<keyword evidence="4" id="KW-0645">Protease</keyword>
<comment type="cofactor">
    <cofactor evidence="1">
        <name>Zn(2+)</name>
        <dbReference type="ChEBI" id="CHEBI:29105"/>
    </cofactor>
</comment>
<feature type="transmembrane region" description="Helical" evidence="12">
    <location>
        <begin position="21"/>
        <end position="41"/>
    </location>
</feature>
<protein>
    <recommendedName>
        <fullName evidence="13">Peptidase M50 domain-containing protein</fullName>
    </recommendedName>
</protein>
<comment type="similarity">
    <text evidence="3">Belongs to the peptidase M50B family.</text>
</comment>
<evidence type="ECO:0000313" key="15">
    <source>
        <dbReference type="Proteomes" id="UP000066480"/>
    </source>
</evidence>
<feature type="domain" description="Peptidase M50" evidence="13">
    <location>
        <begin position="143"/>
        <end position="186"/>
    </location>
</feature>
<accession>A0A0K1JJX3</accession>
<keyword evidence="15" id="KW-1185">Reference proteome</keyword>
<evidence type="ECO:0000313" key="14">
    <source>
        <dbReference type="EMBL" id="AKU17006.1"/>
    </source>
</evidence>
<dbReference type="STRING" id="571913.VV02_15965"/>
<sequence>MSGADASGSAPGWQIGTLRGVPVYLGRTWPVIAVVIVALFGPQLQDQRPDLGAKAYLVAAIYAVLLLISVLVHEAAHALMGQARGYRVSRIVADLWGGHTAYEHADTSPGSTALVAVVGPLSNGVLALIAWLALPATPDGVPETLVAVVAWSNALVAAFNMLPGLPLDGGYLVDALVWRITGSRAKGMVVAGWCGRVVTVAVLAWALLRPLLQGESPSLVTVAWSVFLATFLWAGASASIRAGQVKHIVDRVPLRSVADPLTILDDSTPVAALDLMPPGPVAVHSESRGLWGLVDTQAVAAIPPGSREHAVLASVARAQPAGWAIQVPSMDADVSDVLGAVQASGAEQVVVITREDPRAVGLVVTQRLADALRQADGRT</sequence>
<evidence type="ECO:0000259" key="13">
    <source>
        <dbReference type="Pfam" id="PF02163"/>
    </source>
</evidence>
<evidence type="ECO:0000256" key="7">
    <source>
        <dbReference type="ARBA" id="ARBA00022801"/>
    </source>
</evidence>
<feature type="transmembrane region" description="Helical" evidence="12">
    <location>
        <begin position="113"/>
        <end position="133"/>
    </location>
</feature>
<dbReference type="Proteomes" id="UP000066480">
    <property type="component" value="Chromosome"/>
</dbReference>
<organism evidence="14 15">
    <name type="scientific">Luteipulveratus mongoliensis</name>
    <dbReference type="NCBI Taxonomy" id="571913"/>
    <lineage>
        <taxon>Bacteria</taxon>
        <taxon>Bacillati</taxon>
        <taxon>Actinomycetota</taxon>
        <taxon>Actinomycetes</taxon>
        <taxon>Micrococcales</taxon>
        <taxon>Dermacoccaceae</taxon>
        <taxon>Luteipulveratus</taxon>
    </lineage>
</organism>
<evidence type="ECO:0000256" key="3">
    <source>
        <dbReference type="ARBA" id="ARBA00007931"/>
    </source>
</evidence>
<evidence type="ECO:0000256" key="4">
    <source>
        <dbReference type="ARBA" id="ARBA00022670"/>
    </source>
</evidence>
<evidence type="ECO:0000256" key="11">
    <source>
        <dbReference type="ARBA" id="ARBA00023136"/>
    </source>
</evidence>
<dbReference type="EMBL" id="CP011112">
    <property type="protein sequence ID" value="AKU17006.1"/>
    <property type="molecule type" value="Genomic_DNA"/>
</dbReference>
<dbReference type="RefSeq" id="WP_052593006.1">
    <property type="nucleotide sequence ID" value="NZ_CP011112.1"/>
</dbReference>
<dbReference type="GO" id="GO:0006508">
    <property type="term" value="P:proteolysis"/>
    <property type="evidence" value="ECO:0007669"/>
    <property type="project" value="UniProtKB-KW"/>
</dbReference>
<keyword evidence="5 12" id="KW-0812">Transmembrane</keyword>
<evidence type="ECO:0000256" key="2">
    <source>
        <dbReference type="ARBA" id="ARBA00004141"/>
    </source>
</evidence>
<keyword evidence="6" id="KW-0479">Metal-binding</keyword>
<keyword evidence="11 12" id="KW-0472">Membrane</keyword>
<dbReference type="PATRIC" id="fig|571913.6.peg.3240"/>
<keyword evidence="9 12" id="KW-1133">Transmembrane helix</keyword>
<gene>
    <name evidence="14" type="ORF">VV02_15965</name>
</gene>
<evidence type="ECO:0000256" key="1">
    <source>
        <dbReference type="ARBA" id="ARBA00001947"/>
    </source>
</evidence>
<feature type="transmembrane region" description="Helical" evidence="12">
    <location>
        <begin position="53"/>
        <end position="72"/>
    </location>
</feature>
<comment type="subcellular location">
    <subcellularLocation>
        <location evidence="2">Membrane</location>
        <topology evidence="2">Multi-pass membrane protein</topology>
    </subcellularLocation>
</comment>
<proteinExistence type="inferred from homology"/>
<dbReference type="KEGG" id="lmoi:VV02_15965"/>